<reference evidence="5" key="1">
    <citation type="submission" date="2021-02" db="EMBL/GenBank/DDBJ databases">
        <authorList>
            <person name="Nowell W R."/>
        </authorList>
    </citation>
    <scope>NUCLEOTIDE SEQUENCE</scope>
</reference>
<name>A0A813UNU9_9BILA</name>
<dbReference type="SUPFAM" id="SSF53474">
    <property type="entry name" value="alpha/beta-Hydrolases"/>
    <property type="match status" value="1"/>
</dbReference>
<dbReference type="InterPro" id="IPR002018">
    <property type="entry name" value="CarbesteraseB"/>
</dbReference>
<dbReference type="Proteomes" id="UP000681722">
    <property type="component" value="Unassembled WGS sequence"/>
</dbReference>
<dbReference type="Proteomes" id="UP000663829">
    <property type="component" value="Unassembled WGS sequence"/>
</dbReference>
<proteinExistence type="inferred from homology"/>
<evidence type="ECO:0000259" key="3">
    <source>
        <dbReference type="Pfam" id="PF00135"/>
    </source>
</evidence>
<dbReference type="InterPro" id="IPR006073">
    <property type="entry name" value="GTP-bd"/>
</dbReference>
<dbReference type="Pfam" id="PF00135">
    <property type="entry name" value="COesterase"/>
    <property type="match status" value="1"/>
</dbReference>
<sequence length="1058" mass="123246">MKEEGFDIMKSGDARIALIGFPSVGKSTAVTKTASTSAAYELTTLTCVIECNGAEVCFFSLLFPVIHDCDSYSIFCSRKGHGRQVFAVVRTSDMVLMMLDATKGEVQKEILEAELESVGFRLNKKKPDIYFKKTRKVLFREDCTPDEFIDVVVGRRAYMPCLYISIEEVDRLAHLPNSVVISCNMKLNIEYMLETIWTLLNLIRIYTKKRGEKPDFYGGLIMCNGVPVDFVRRPVHRILVEQFKYASVDIHTQYGYVRGTSYSVDSWYPKYVSVFLGIPYARPPMGIHRFQPPFPPDTWENRIIYDATYFRSSCLQPFSEQEKIRQHIPNFPPSNFSEDCLYLNIFAPNRTDRYMPKLPVLVFVHGGDFIGGSSQLYNGFVLAQRDAVVVTFNYRLGPLGFLTTNTMNGRGNYGLFDQRFALKFVYDNIREFNGDPENITVIGHEAGAASVGLHLLSQDQPLYFRRAVLMSGSDLCKTSYLRDEHFPLEMARALARRVSCYDRNANAMIECLRQRDPHSLINAQVPFPYEYGGHPWRPTIDYNTDDVLKPIFQSKPIELRRLGLFANVSVMIGTTSDESAEYIAQQMNSYTIENGLSKHDFDQYINSYTNKLVQDYYSFERQKFTYEYVESEYILPMGENYLDEETIANSLRYRYTFWPQPDNRTMIRQRLIDLHSDFRTTSCVADAARFHAIKTWNSSYEYVFSYHSLTSFYPQWMGAPAGYELYYLFGVPFFNDSIFMPWYGYQKRQLYTFVDEEMSNYTMHLFVNFARYGDPTPGGFLREYTPVSLQNPSNPYQFGYARRLQVGWSPMLVNNMTYLDIDYRPMVKTNYRFDEAGFWSDYWPMLWKKRITPIPTPYFKGAIMNHKDTTIVMWILVAVDETSNVRETEQLSPAERYLSWKYDGVEVKEDFIGFIPLHAAGISDKIMEFIRAAGLDLFYLRDTKCSKLVIRSVDKMRSLCTFRSHSIEFQYDKLKLDELQNDLKQFSRDNNVELKISRTSKHKTVELYLKHIYETFIQTTLDQLSYRFSEHQKIVVKIMTLIPVYVVDRTVYTILKIR</sequence>
<dbReference type="PANTHER" id="PTHR43903">
    <property type="entry name" value="NEUROLIGIN"/>
    <property type="match status" value="1"/>
</dbReference>
<dbReference type="AlphaFoldDB" id="A0A813UNU9"/>
<dbReference type="InterPro" id="IPR019819">
    <property type="entry name" value="Carboxylesterase_B_CS"/>
</dbReference>
<dbReference type="Gene3D" id="3.40.50.1820">
    <property type="entry name" value="alpha/beta hydrolase"/>
    <property type="match status" value="1"/>
</dbReference>
<dbReference type="InterPro" id="IPR029058">
    <property type="entry name" value="AB_hydrolase_fold"/>
</dbReference>
<evidence type="ECO:0000313" key="5">
    <source>
        <dbReference type="EMBL" id="CAF0826280.1"/>
    </source>
</evidence>
<evidence type="ECO:0000259" key="4">
    <source>
        <dbReference type="Pfam" id="PF16897"/>
    </source>
</evidence>
<dbReference type="SUPFAM" id="SSF52540">
    <property type="entry name" value="P-loop containing nucleoside triphosphate hydrolases"/>
    <property type="match status" value="1"/>
</dbReference>
<dbReference type="Pfam" id="PF16897">
    <property type="entry name" value="MMR_HSR1_Xtn"/>
    <property type="match status" value="1"/>
</dbReference>
<feature type="domain" description="GTP binding protein second" evidence="4">
    <location>
        <begin position="136"/>
        <end position="202"/>
    </location>
</feature>
<organism evidence="5 7">
    <name type="scientific">Didymodactylos carnosus</name>
    <dbReference type="NCBI Taxonomy" id="1234261"/>
    <lineage>
        <taxon>Eukaryota</taxon>
        <taxon>Metazoa</taxon>
        <taxon>Spiralia</taxon>
        <taxon>Gnathifera</taxon>
        <taxon>Rotifera</taxon>
        <taxon>Eurotatoria</taxon>
        <taxon>Bdelloidea</taxon>
        <taxon>Philodinida</taxon>
        <taxon>Philodinidae</taxon>
        <taxon>Didymodactylos</taxon>
    </lineage>
</organism>
<evidence type="ECO:0000313" key="7">
    <source>
        <dbReference type="Proteomes" id="UP000663829"/>
    </source>
</evidence>
<evidence type="ECO:0000256" key="1">
    <source>
        <dbReference type="ARBA" id="ARBA00005964"/>
    </source>
</evidence>
<dbReference type="InterPro" id="IPR051093">
    <property type="entry name" value="Neuroligin/BSAL"/>
</dbReference>
<dbReference type="PRINTS" id="PR00326">
    <property type="entry name" value="GTP1OBG"/>
</dbReference>
<feature type="domain" description="Carboxylesterase type B" evidence="3">
    <location>
        <begin position="249"/>
        <end position="839"/>
    </location>
</feature>
<comment type="similarity">
    <text evidence="1">Belongs to the type-B carboxylesterase/lipase family.</text>
</comment>
<dbReference type="Gene3D" id="3.40.50.300">
    <property type="entry name" value="P-loop containing nucleotide triphosphate hydrolases"/>
    <property type="match status" value="1"/>
</dbReference>
<gene>
    <name evidence="5" type="ORF">GPM918_LOCUS4814</name>
    <name evidence="6" type="ORF">SRO942_LOCUS4815</name>
</gene>
<keyword evidence="2" id="KW-0732">Signal</keyword>
<evidence type="ECO:0000256" key="2">
    <source>
        <dbReference type="ARBA" id="ARBA00022729"/>
    </source>
</evidence>
<dbReference type="PROSITE" id="PS00941">
    <property type="entry name" value="CARBOXYLESTERASE_B_2"/>
    <property type="match status" value="1"/>
</dbReference>
<dbReference type="EMBL" id="CAJOBC010000666">
    <property type="protein sequence ID" value="CAF3613111.1"/>
    <property type="molecule type" value="Genomic_DNA"/>
</dbReference>
<dbReference type="EMBL" id="CAJNOQ010000666">
    <property type="protein sequence ID" value="CAF0826280.1"/>
    <property type="molecule type" value="Genomic_DNA"/>
</dbReference>
<dbReference type="InterPro" id="IPR027417">
    <property type="entry name" value="P-loop_NTPase"/>
</dbReference>
<accession>A0A813UNU9</accession>
<dbReference type="OrthoDB" id="408631at2759"/>
<evidence type="ECO:0000313" key="6">
    <source>
        <dbReference type="EMBL" id="CAF3613111.1"/>
    </source>
</evidence>
<dbReference type="InterPro" id="IPR031662">
    <property type="entry name" value="GTP-binding_2"/>
</dbReference>
<comment type="caution">
    <text evidence="5">The sequence shown here is derived from an EMBL/GenBank/DDBJ whole genome shotgun (WGS) entry which is preliminary data.</text>
</comment>
<dbReference type="GO" id="GO:0005525">
    <property type="term" value="F:GTP binding"/>
    <property type="evidence" value="ECO:0007669"/>
    <property type="project" value="InterPro"/>
</dbReference>
<protein>
    <submittedName>
        <fullName evidence="5">Uncharacterized protein</fullName>
    </submittedName>
</protein>
<keyword evidence="7" id="KW-1185">Reference proteome</keyword>